<dbReference type="HAMAP" id="MF_01479">
    <property type="entry name" value="WhiB"/>
    <property type="match status" value="1"/>
</dbReference>
<dbReference type="GO" id="GO:0051539">
    <property type="term" value="F:4 iron, 4 sulfur cluster binding"/>
    <property type="evidence" value="ECO:0007669"/>
    <property type="project" value="UniProtKB-UniRule"/>
</dbReference>
<keyword evidence="3 11" id="KW-0004">4Fe-4S</keyword>
<evidence type="ECO:0000256" key="10">
    <source>
        <dbReference type="ARBA" id="ARBA00023163"/>
    </source>
</evidence>
<dbReference type="AlphaFoldDB" id="A0A2N3WWZ9"/>
<protein>
    <recommendedName>
        <fullName evidence="11">Transcriptional regulator WhiB</fullName>
    </recommendedName>
</protein>
<sequence length="107" mass="11969">MPTDTRRPDRSARVVLPEPTAAAWDWQSTARCRQMEQELFFPISGKHSGSVRTQVLHAKRICSACPVLAPCRSYAIEAGEAHGIWGGMTALERARHRRRSSLRPADT</sequence>
<evidence type="ECO:0000313" key="13">
    <source>
        <dbReference type="EMBL" id="PKV98421.1"/>
    </source>
</evidence>
<feature type="binding site" evidence="11">
    <location>
        <position position="62"/>
    </location>
    <ligand>
        <name>[4Fe-4S] cluster</name>
        <dbReference type="ChEBI" id="CHEBI:49883"/>
    </ligand>
</feature>
<keyword evidence="10 11" id="KW-0804">Transcription</keyword>
<evidence type="ECO:0000256" key="6">
    <source>
        <dbReference type="ARBA" id="ARBA00023014"/>
    </source>
</evidence>
<gene>
    <name evidence="11" type="primary">whiB</name>
    <name evidence="13" type="ORF">ATK86_0440</name>
</gene>
<dbReference type="GO" id="GO:0046872">
    <property type="term" value="F:metal ion binding"/>
    <property type="evidence" value="ECO:0007669"/>
    <property type="project" value="UniProtKB-KW"/>
</dbReference>
<comment type="similarity">
    <text evidence="2 11">Belongs to the WhiB family.</text>
</comment>
<evidence type="ECO:0000313" key="14">
    <source>
        <dbReference type="Proteomes" id="UP000233766"/>
    </source>
</evidence>
<name>A0A2N3WWZ9_9NOCA</name>
<reference evidence="13 14" key="1">
    <citation type="submission" date="2017-12" db="EMBL/GenBank/DDBJ databases">
        <title>Sequencing the genomes of 1000 Actinobacteria strains.</title>
        <authorList>
            <person name="Klenk H.-P."/>
        </authorList>
    </citation>
    <scope>NUCLEOTIDE SEQUENCE [LARGE SCALE GENOMIC DNA]</scope>
    <source>
        <strain evidence="13 14">DSM 44489</strain>
    </source>
</reference>
<dbReference type="GO" id="GO:0045454">
    <property type="term" value="P:cell redox homeostasis"/>
    <property type="evidence" value="ECO:0007669"/>
    <property type="project" value="TreeGrafter"/>
</dbReference>
<keyword evidence="4 11" id="KW-0479">Metal-binding</keyword>
<dbReference type="GO" id="GO:0045892">
    <property type="term" value="P:negative regulation of DNA-templated transcription"/>
    <property type="evidence" value="ECO:0007669"/>
    <property type="project" value="TreeGrafter"/>
</dbReference>
<comment type="caution">
    <text evidence="13">The sequence shown here is derived from an EMBL/GenBank/DDBJ whole genome shotgun (WGS) entry which is preliminary data.</text>
</comment>
<dbReference type="EMBL" id="PJMW01000001">
    <property type="protein sequence ID" value="PKV98421.1"/>
    <property type="molecule type" value="Genomic_DNA"/>
</dbReference>
<comment type="PTM">
    <text evidence="11">Upon Fe-S cluster removal intramolecular disulfide bonds are formed.</text>
</comment>
<evidence type="ECO:0000256" key="11">
    <source>
        <dbReference type="HAMAP-Rule" id="MF_01479"/>
    </source>
</evidence>
<organism evidence="13 14">
    <name type="scientific">Nocardia fluminea</name>
    <dbReference type="NCBI Taxonomy" id="134984"/>
    <lineage>
        <taxon>Bacteria</taxon>
        <taxon>Bacillati</taxon>
        <taxon>Actinomycetota</taxon>
        <taxon>Actinomycetes</taxon>
        <taxon>Mycobacteriales</taxon>
        <taxon>Nocardiaceae</taxon>
        <taxon>Nocardia</taxon>
    </lineage>
</organism>
<dbReference type="GO" id="GO:0035731">
    <property type="term" value="F:dinitrosyl-iron complex binding"/>
    <property type="evidence" value="ECO:0007669"/>
    <property type="project" value="UniProtKB-UniRule"/>
</dbReference>
<keyword evidence="6 11" id="KW-0411">Iron-sulfur</keyword>
<feature type="domain" description="4Fe-4S Wbl-type" evidence="12">
    <location>
        <begin position="31"/>
        <end position="95"/>
    </location>
</feature>
<evidence type="ECO:0000256" key="7">
    <source>
        <dbReference type="ARBA" id="ARBA00023015"/>
    </source>
</evidence>
<evidence type="ECO:0000256" key="2">
    <source>
        <dbReference type="ARBA" id="ARBA00006597"/>
    </source>
</evidence>
<dbReference type="PANTHER" id="PTHR38839">
    <property type="entry name" value="TRANSCRIPTIONAL REGULATOR WHID-RELATED"/>
    <property type="match status" value="1"/>
</dbReference>
<dbReference type="InterPro" id="IPR003482">
    <property type="entry name" value="Whib"/>
</dbReference>
<comment type="PTM">
    <text evidence="11">The Fe-S cluster can be nitrosylated by nitric oxide (NO).</text>
</comment>
<feature type="binding site" evidence="11">
    <location>
        <position position="65"/>
    </location>
    <ligand>
        <name>[4Fe-4S] cluster</name>
        <dbReference type="ChEBI" id="CHEBI:49883"/>
    </ligand>
</feature>
<evidence type="ECO:0000256" key="4">
    <source>
        <dbReference type="ARBA" id="ARBA00022723"/>
    </source>
</evidence>
<keyword evidence="7 11" id="KW-0805">Transcription regulation</keyword>
<evidence type="ECO:0000256" key="1">
    <source>
        <dbReference type="ARBA" id="ARBA00004496"/>
    </source>
</evidence>
<feature type="binding site" evidence="11">
    <location>
        <position position="32"/>
    </location>
    <ligand>
        <name>[4Fe-4S] cluster</name>
        <dbReference type="ChEBI" id="CHEBI:49883"/>
    </ligand>
</feature>
<dbReference type="InterPro" id="IPR034768">
    <property type="entry name" value="4FE4S_WBL"/>
</dbReference>
<accession>A0A2N3WWZ9</accession>
<evidence type="ECO:0000256" key="9">
    <source>
        <dbReference type="ARBA" id="ARBA00023157"/>
    </source>
</evidence>
<evidence type="ECO:0000259" key="12">
    <source>
        <dbReference type="PROSITE" id="PS51674"/>
    </source>
</evidence>
<evidence type="ECO:0000256" key="3">
    <source>
        <dbReference type="ARBA" id="ARBA00022485"/>
    </source>
</evidence>
<proteinExistence type="inferred from homology"/>
<feature type="binding site" evidence="11">
    <location>
        <position position="71"/>
    </location>
    <ligand>
        <name>[4Fe-4S] cluster</name>
        <dbReference type="ChEBI" id="CHEBI:49883"/>
    </ligand>
</feature>
<dbReference type="OrthoDB" id="4954884at2"/>
<dbReference type="Pfam" id="PF02467">
    <property type="entry name" value="Whib"/>
    <property type="match status" value="1"/>
</dbReference>
<comment type="cofactor">
    <cofactor evidence="11">
        <name>[4Fe-4S] cluster</name>
        <dbReference type="ChEBI" id="CHEBI:49883"/>
    </cofactor>
    <text evidence="11">Binds 1 [4Fe-4S] cluster per subunit. Following nitrosylation of the [4Fe-4S] cluster binds 1 [4Fe-8(NO)] cluster per subunit.</text>
</comment>
<evidence type="ECO:0000256" key="5">
    <source>
        <dbReference type="ARBA" id="ARBA00023004"/>
    </source>
</evidence>
<keyword evidence="9 11" id="KW-1015">Disulfide bond</keyword>
<dbReference type="RefSeq" id="WP_101462884.1">
    <property type="nucleotide sequence ID" value="NZ_PJMW01000001.1"/>
</dbReference>
<comment type="function">
    <text evidence="11">Acts as a transcriptional regulator. Probably redox-responsive. The apo- but not holo-form probably binds DNA.</text>
</comment>
<dbReference type="GO" id="GO:0003677">
    <property type="term" value="F:DNA binding"/>
    <property type="evidence" value="ECO:0007669"/>
    <property type="project" value="UniProtKB-UniRule"/>
</dbReference>
<keyword evidence="11" id="KW-0963">Cytoplasm</keyword>
<dbReference type="GO" id="GO:0005737">
    <property type="term" value="C:cytoplasm"/>
    <property type="evidence" value="ECO:0007669"/>
    <property type="project" value="UniProtKB-SubCell"/>
</dbReference>
<dbReference type="PROSITE" id="PS51674">
    <property type="entry name" value="4FE4S_WBL"/>
    <property type="match status" value="1"/>
</dbReference>
<evidence type="ECO:0000256" key="8">
    <source>
        <dbReference type="ARBA" id="ARBA00023125"/>
    </source>
</evidence>
<comment type="subcellular location">
    <subcellularLocation>
        <location evidence="1 11">Cytoplasm</location>
    </subcellularLocation>
</comment>
<keyword evidence="14" id="KW-1185">Reference proteome</keyword>
<dbReference type="GO" id="GO:0047134">
    <property type="term" value="F:protein-disulfide reductase [NAD(P)H] activity"/>
    <property type="evidence" value="ECO:0007669"/>
    <property type="project" value="TreeGrafter"/>
</dbReference>
<dbReference type="Proteomes" id="UP000233766">
    <property type="component" value="Unassembled WGS sequence"/>
</dbReference>
<keyword evidence="5 11" id="KW-0408">Iron</keyword>
<keyword evidence="8 11" id="KW-0238">DNA-binding</keyword>